<evidence type="ECO:0000313" key="1">
    <source>
        <dbReference type="EMBL" id="WPK13982.1"/>
    </source>
</evidence>
<organism evidence="1 2">
    <name type="scientific">Lysinibacillus louembei</name>
    <dbReference type="NCBI Taxonomy" id="1470088"/>
    <lineage>
        <taxon>Bacteria</taxon>
        <taxon>Bacillati</taxon>
        <taxon>Bacillota</taxon>
        <taxon>Bacilli</taxon>
        <taxon>Bacillales</taxon>
        <taxon>Bacillaceae</taxon>
        <taxon>Lysinibacillus</taxon>
    </lineage>
</organism>
<dbReference type="Proteomes" id="UP001322664">
    <property type="component" value="Chromosome"/>
</dbReference>
<dbReference type="RefSeq" id="WP_319838369.1">
    <property type="nucleotide sequence ID" value="NZ_CP137624.1"/>
</dbReference>
<protein>
    <submittedName>
        <fullName evidence="1">DUF2225 domain-containing protein</fullName>
    </submittedName>
</protein>
<reference evidence="1 2" key="1">
    <citation type="submission" date="2023-09" db="EMBL/GenBank/DDBJ databases">
        <authorList>
            <person name="Page C.A."/>
            <person name="Perez-Diaz I.M."/>
        </authorList>
    </citation>
    <scope>NUCLEOTIDE SEQUENCE [LARGE SCALE GENOMIC DNA]</scope>
    <source>
        <strain evidence="1 2">Ll15</strain>
    </source>
</reference>
<name>A0ABZ0S6F1_9BACI</name>
<accession>A0ABZ0S6F1</accession>
<dbReference type="Pfam" id="PF09986">
    <property type="entry name" value="DUF2225"/>
    <property type="match status" value="1"/>
</dbReference>
<dbReference type="InterPro" id="IPR018708">
    <property type="entry name" value="DUF2225"/>
</dbReference>
<sequence length="228" mass="27001">MEISPFYEKKIDCLHCKKSFPTFKIRTKSIKVKSTESDFQPIYEDNHVNALYYNVFVCEHCGFSFTEDFSKYFAPGVSEQINEQISRKWVHHSFQGERTVFQAIQAYKLAWLSATIKKERFVTIAGLTLRLAWLYRSLNNKEQEERFLHIARDQYMESYSTEDYANTQMSGVRIMYMIAELSRRIGETEMATRFFSKVIESQRVGGEARLVDMAKEQWEIIREERAKQ</sequence>
<proteinExistence type="predicted"/>
<evidence type="ECO:0000313" key="2">
    <source>
        <dbReference type="Proteomes" id="UP001322664"/>
    </source>
</evidence>
<dbReference type="EMBL" id="CP137624">
    <property type="protein sequence ID" value="WPK13982.1"/>
    <property type="molecule type" value="Genomic_DNA"/>
</dbReference>
<gene>
    <name evidence="1" type="ORF">R6U77_10910</name>
</gene>
<keyword evidence="2" id="KW-1185">Reference proteome</keyword>